<dbReference type="RefSeq" id="XP_031759605.1">
    <property type="nucleotide sequence ID" value="XM_031903745.1"/>
</dbReference>
<dbReference type="KEGG" id="xtr:779552"/>
<dbReference type="GO" id="GO:0000922">
    <property type="term" value="C:spindle pole"/>
    <property type="evidence" value="ECO:0000318"/>
    <property type="project" value="GO_Central"/>
</dbReference>
<evidence type="ECO:0000313" key="7">
    <source>
        <dbReference type="RefSeq" id="XP_031759605.1"/>
    </source>
</evidence>
<dbReference type="RefSeq" id="XP_031759606.1">
    <property type="nucleotide sequence ID" value="XM_031903746.1"/>
</dbReference>
<dbReference type="CTD" id="79848"/>
<protein>
    <submittedName>
        <fullName evidence="4 6 7">Centrosome and spindle pole-associated protein 1</fullName>
    </submittedName>
</protein>
<dbReference type="PANTHER" id="PTHR21616:SF2">
    <property type="entry name" value="CENTROSOME AND SPINDLE POLE-ASSOCIATED PROTEIN 1"/>
    <property type="match status" value="1"/>
</dbReference>
<accession>A0A803K8F5</accession>
<sequence length="1305" mass="152066">MGEELDQFIEEQKAKLALDKAELDKDPPYMEIRSKRSETSEQPHITLAKENIPPNRQGAPKKQSGDYELSLPLGEDYERKKLRLKEELRQDYRRYLSQGNGQTKRKKHLRTTGEIDPFTQGMSLPIGERLSAKERLRLERNKEYNQFLRMKDVEHDQLILAAAQDPRIDRVASVNRVNPDPHPSLQLSHRDPELSKKDAYTSMEAYEQLLNKRRSEEDRHRRVKVQVQTQEQHNRRAEEELAMQNRVSGRRDRDLEMLDRPHHIAANVEYERRPLRFSLAPAPEDSYSRFKYEIDAQDRRHNPHNNPSERLLSRRHIEDSYEYHPEQASYYHVQKNNKSYKEMREPEPPIDYEDDFREPRSQRPVTSIAKARVKTENNTVQNIERSKSAKIKEENFSTGLFLGGSDKDETQQRRKERYRQELMEQMAEQQRNKRREKELELKVAASGAIDPEKQPDRLRQFGAINRHQELADRNVPYRPGAVLEHEKTGRRSDPKPALEERVPPERPRVAFQTPVPEVADSRSNISGVPALPNEEYHRGLASTFGDIVAPRIAAVPPPQAPVLTENYRTPYDDAYYFYGARNPLDPSIAYYPPGAVGLQPVQGVSIPVTQILQNQSEDQFYVNKQGAAGGRGTSLGFLPEEKPRQSKAAAMSYQEELERQILEKNEKRRKEKEEHERYEAKLDAEMRNYNPWGKGGGGAPLKDAKGNLITDLKKMHKQNEDGYQNPEARPIEDKRTVVAVEQSLADNTGTASKISDGRGEYYDRLSDSMQRHSGFSFASNNPFARGNVFSEPPSEQQVHQQESYKNFLRLQIEEKRQKEEEERERLRLEEEREERKLAEQRALIQREYEEEQNKKKLKEEENRQKNEELIRLAEDRRKEAERKRKEEEEREEEEERRRYELERAAKVSEEHNRPPRQPSPLIPTMQNKDSQVQRPPTTDGYVSSRTHKRDEPQSRNVSPPVPARRNQLRLYDEKKNVISELSELKRQLRSEQKRLEGQLHDADRDDVSSASMTGRRREKHSMDAFDLARQRLQANVRRPSLKGTDVINMQNIREFNDLKYRDTETREGVRHMYPDPPKDDQTLEIQQQALLREQQRNLNRMKRRTIMPDFETAPAPAYSLRHNGMFRDPSQDLMKTSLLESESAFIGENGEPFAFFMDPSADSHQVPSARERRRHKNKPLDLDNDIPMVPPIPLHQPDRLSLHSGSSVNVDELRARNEERLRRLSNFRKSSPSRDNEALGDDEDILRYYPAKSSARPHSVDTVATEPWLRPGTSETLKRFMAGQDKAFNDGAFNLNLQGLSTAHG</sequence>
<dbReference type="Bgee" id="ENSXETG00000023264">
    <property type="expression patterns" value="Expressed in 2-cell stage embryo and 12 other cell types or tissues"/>
</dbReference>
<reference evidence="4" key="1">
    <citation type="journal article" date="2010" name="Science">
        <title>The genome of the Western clawed frog Xenopus tropicalis.</title>
        <authorList>
            <person name="Hellsten U."/>
            <person name="Harland R.M."/>
            <person name="Gilchrist M.J."/>
            <person name="Hendrix D."/>
            <person name="Jurka J."/>
            <person name="Kapitonov V."/>
            <person name="Ovcharenko I."/>
            <person name="Putnam N.H."/>
            <person name="Shu S."/>
            <person name="Taher L."/>
            <person name="Blitz I.L."/>
            <person name="Blumberg B."/>
            <person name="Dichmann D.S."/>
            <person name="Dubchak I."/>
            <person name="Amaya E."/>
            <person name="Detter J.C."/>
            <person name="Fletcher R."/>
            <person name="Gerhard D.S."/>
            <person name="Goodstein D."/>
            <person name="Graves T."/>
            <person name="Grigoriev I.V."/>
            <person name="Grimwood J."/>
            <person name="Kawashima T."/>
            <person name="Lindquist E."/>
            <person name="Lucas S.M."/>
            <person name="Mead P.E."/>
            <person name="Mitros T."/>
            <person name="Ogino H."/>
            <person name="Ohta Y."/>
            <person name="Poliakov A.V."/>
            <person name="Pollet N."/>
            <person name="Robert J."/>
            <person name="Salamov A."/>
            <person name="Sater A.K."/>
            <person name="Schmutz J."/>
            <person name="Terry A."/>
            <person name="Vize P.D."/>
            <person name="Warren W.C."/>
            <person name="Wells D."/>
            <person name="Wills A."/>
            <person name="Wilson R.K."/>
            <person name="Zimmerman L.B."/>
            <person name="Zorn A.M."/>
            <person name="Grainger R."/>
            <person name="Grammer T."/>
            <person name="Khokha M.K."/>
            <person name="Richardson P.M."/>
            <person name="Rokhsar D.S."/>
        </authorList>
    </citation>
    <scope>NUCLEOTIDE SEQUENCE [LARGE SCALE GENOMIC DNA]</scope>
    <source>
        <strain evidence="4">Nigerian</strain>
    </source>
</reference>
<gene>
    <name evidence="4 6 7 8 9" type="primary">cspp1</name>
</gene>
<feature type="domain" description="Centrosome and spindle pole-associated protein 1 C-terminal" evidence="3">
    <location>
        <begin position="1048"/>
        <end position="1102"/>
    </location>
</feature>
<dbReference type="InterPro" id="IPR058191">
    <property type="entry name" value="CSPP1_C"/>
</dbReference>
<feature type="compositionally biased region" description="Basic and acidic residues" evidence="2">
    <location>
        <begin position="994"/>
        <end position="1007"/>
    </location>
</feature>
<evidence type="ECO:0000313" key="5">
    <source>
        <dbReference type="Proteomes" id="UP000008143"/>
    </source>
</evidence>
<keyword evidence="5" id="KW-1185">Reference proteome</keyword>
<evidence type="ECO:0000313" key="8">
    <source>
        <dbReference type="RefSeq" id="XP_031759606.1"/>
    </source>
</evidence>
<feature type="coiled-coil region" evidence="1">
    <location>
        <begin position="650"/>
        <end position="688"/>
    </location>
</feature>
<reference evidence="4" key="2">
    <citation type="submission" date="2021-03" db="UniProtKB">
        <authorList>
            <consortium name="Ensembl"/>
        </authorList>
    </citation>
    <scope>IDENTIFICATION</scope>
</reference>
<feature type="compositionally biased region" description="Polar residues" evidence="2">
    <location>
        <begin position="924"/>
        <end position="944"/>
    </location>
</feature>
<feature type="compositionally biased region" description="Basic and acidic residues" evidence="2">
    <location>
        <begin position="811"/>
        <end position="887"/>
    </location>
</feature>
<keyword evidence="1" id="KW-0175">Coiled coil</keyword>
<dbReference type="Proteomes" id="UP000008143">
    <property type="component" value="Chromosome 6"/>
</dbReference>
<feature type="compositionally biased region" description="Polar residues" evidence="2">
    <location>
        <begin position="772"/>
        <end position="782"/>
    </location>
</feature>
<feature type="compositionally biased region" description="Polar residues" evidence="2">
    <location>
        <begin position="793"/>
        <end position="804"/>
    </location>
</feature>
<dbReference type="RefSeq" id="XP_031759604.1">
    <property type="nucleotide sequence ID" value="XM_031903744.1"/>
</dbReference>
<feature type="region of interest" description="Disordered" evidence="2">
    <location>
        <begin position="772"/>
        <end position="970"/>
    </location>
</feature>
<proteinExistence type="predicted"/>
<dbReference type="AGR" id="Xenbase:XB-GENE-5770603"/>
<feature type="region of interest" description="Disordered" evidence="2">
    <location>
        <begin position="213"/>
        <end position="235"/>
    </location>
</feature>
<feature type="region of interest" description="Disordered" evidence="2">
    <location>
        <begin position="484"/>
        <end position="503"/>
    </location>
</feature>
<feature type="compositionally biased region" description="Basic and acidic residues" evidence="2">
    <location>
        <begin position="895"/>
        <end position="913"/>
    </location>
</feature>
<dbReference type="GeneTree" id="ENSGT00390000015084"/>
<dbReference type="Xenbase" id="XB-GENE-5770603">
    <property type="gene designation" value="cspp1"/>
</dbReference>
<feature type="coiled-coil region" evidence="1">
    <location>
        <begin position="412"/>
        <end position="440"/>
    </location>
</feature>
<evidence type="ECO:0000259" key="3">
    <source>
        <dbReference type="Pfam" id="PF24578"/>
    </source>
</evidence>
<dbReference type="GO" id="GO:0005813">
    <property type="term" value="C:centrosome"/>
    <property type="evidence" value="ECO:0000318"/>
    <property type="project" value="GO_Central"/>
</dbReference>
<dbReference type="GO" id="GO:0032467">
    <property type="term" value="P:positive regulation of cytokinesis"/>
    <property type="evidence" value="ECO:0000318"/>
    <property type="project" value="GO_Central"/>
</dbReference>
<dbReference type="OMA" id="HRMPRDD"/>
<organism evidence="4">
    <name type="scientific">Xenopus tropicalis</name>
    <name type="common">Western clawed frog</name>
    <name type="synonym">Silurana tropicalis</name>
    <dbReference type="NCBI Taxonomy" id="8364"/>
    <lineage>
        <taxon>Eukaryota</taxon>
        <taxon>Metazoa</taxon>
        <taxon>Chordata</taxon>
        <taxon>Craniata</taxon>
        <taxon>Vertebrata</taxon>
        <taxon>Euteleostomi</taxon>
        <taxon>Amphibia</taxon>
        <taxon>Batrachia</taxon>
        <taxon>Anura</taxon>
        <taxon>Pipoidea</taxon>
        <taxon>Pipidae</taxon>
        <taxon>Xenopodinae</taxon>
        <taxon>Xenopus</taxon>
        <taxon>Silurana</taxon>
    </lineage>
</organism>
<name>A0A803K8F5_XENTR</name>
<dbReference type="InterPro" id="IPR026708">
    <property type="entry name" value="CSPP1"/>
</dbReference>
<dbReference type="PANTHER" id="PTHR21616">
    <property type="entry name" value="CENTROSOME SPINDLE POLE ASSOCIATED PROTEIN"/>
    <property type="match status" value="1"/>
</dbReference>
<evidence type="ECO:0000313" key="4">
    <source>
        <dbReference type="Ensembl" id="ENSXETP00000116662"/>
    </source>
</evidence>
<feature type="region of interest" description="Disordered" evidence="2">
    <location>
        <begin position="1157"/>
        <end position="1206"/>
    </location>
</feature>
<evidence type="ECO:0000256" key="2">
    <source>
        <dbReference type="SAM" id="MobiDB-lite"/>
    </source>
</evidence>
<feature type="region of interest" description="Disordered" evidence="2">
    <location>
        <begin position="994"/>
        <end position="1023"/>
    </location>
</feature>
<evidence type="ECO:0000256" key="1">
    <source>
        <dbReference type="SAM" id="Coils"/>
    </source>
</evidence>
<dbReference type="GeneID" id="779552"/>
<feature type="compositionally biased region" description="Basic and acidic residues" evidence="2">
    <location>
        <begin position="20"/>
        <end position="41"/>
    </location>
</feature>
<dbReference type="Pfam" id="PF24578">
    <property type="entry name" value="CSPP1_C"/>
    <property type="match status" value="1"/>
</dbReference>
<evidence type="ECO:0000313" key="6">
    <source>
        <dbReference type="RefSeq" id="XP_031759604.1"/>
    </source>
</evidence>
<feature type="region of interest" description="Disordered" evidence="2">
    <location>
        <begin position="20"/>
        <end position="72"/>
    </location>
</feature>
<dbReference type="OrthoDB" id="10044099at2759"/>
<dbReference type="GO" id="GO:0005874">
    <property type="term" value="C:microtubule"/>
    <property type="evidence" value="ECO:0007669"/>
    <property type="project" value="InterPro"/>
</dbReference>
<dbReference type="Ensembl" id="ENSXETT00000123028">
    <property type="protein sequence ID" value="ENSXETP00000116662"/>
    <property type="gene ID" value="ENSXETG00000023264"/>
</dbReference>
<evidence type="ECO:0000313" key="9">
    <source>
        <dbReference type="Xenbase" id="XB-GENE-5770603"/>
    </source>
</evidence>
<reference evidence="6 7" key="3">
    <citation type="submission" date="2025-04" db="UniProtKB">
        <authorList>
            <consortium name="RefSeq"/>
        </authorList>
    </citation>
    <scope>IDENTIFICATION</scope>
    <source>
        <strain evidence="6 7">Nigerian</strain>
        <tissue evidence="6 7">Liver and blood</tissue>
    </source>
</reference>